<keyword evidence="11" id="KW-0325">Glycoprotein</keyword>
<keyword evidence="18" id="KW-1185">Reference proteome</keyword>
<evidence type="ECO:0000313" key="18">
    <source>
        <dbReference type="Proteomes" id="UP000069632"/>
    </source>
</evidence>
<sequence>MSKVIFSLMLFILSLNAQHLRVWMNVGYQPFSMPKDGKTAGYEIDLLNELAKKLNFTYEIVDTKLESLEHMADSNLADMVVSSINVSEELKSVVEFSTPYYKNTSTVFLKRKNDESIKDLNETIKGKIVGAFKNRYQVGLLHKIPDIIVKELTVKKGIGAIIELKTAQVDVLALDRTLANIYTKKGRTVSGYSKNVVGFLDDLGLNDDIEVFYEDKFDSEGYAIVFGNSMKTELKDGINKAILDMYEDGTIKKLIKKYRLE</sequence>
<evidence type="ECO:0000256" key="2">
    <source>
        <dbReference type="ARBA" id="ARBA00004196"/>
    </source>
</evidence>
<dbReference type="Gene3D" id="3.40.190.10">
    <property type="entry name" value="Periplasmic binding protein-like II"/>
    <property type="match status" value="2"/>
</dbReference>
<evidence type="ECO:0000256" key="11">
    <source>
        <dbReference type="ARBA" id="ARBA00023180"/>
    </source>
</evidence>
<dbReference type="InterPro" id="IPR001638">
    <property type="entry name" value="Solute-binding_3/MltF_N"/>
</dbReference>
<proteinExistence type="inferred from homology"/>
<keyword evidence="13" id="KW-0407">Ion channel</keyword>
<evidence type="ECO:0000259" key="16">
    <source>
        <dbReference type="SMART" id="SM00918"/>
    </source>
</evidence>
<dbReference type="GO" id="GO:0016020">
    <property type="term" value="C:membrane"/>
    <property type="evidence" value="ECO:0007669"/>
    <property type="project" value="UniProtKB-SubCell"/>
</dbReference>
<dbReference type="RefSeq" id="WP_075493192.1">
    <property type="nucleotide sequence ID" value="NZ_CP053844.1"/>
</dbReference>
<protein>
    <submittedName>
        <fullName evidence="17">Amino acid ABC transporter, permease /substrate-binding lipoprotein</fullName>
    </submittedName>
</protein>
<dbReference type="Proteomes" id="UP000069632">
    <property type="component" value="Unassembled WGS sequence"/>
</dbReference>
<dbReference type="InterPro" id="IPR019594">
    <property type="entry name" value="Glu/Gly-bd"/>
</dbReference>
<evidence type="ECO:0000259" key="15">
    <source>
        <dbReference type="SMART" id="SM00062"/>
    </source>
</evidence>
<dbReference type="GO" id="GO:0015276">
    <property type="term" value="F:ligand-gated monoatomic ion channel activity"/>
    <property type="evidence" value="ECO:0007669"/>
    <property type="project" value="InterPro"/>
</dbReference>
<dbReference type="AlphaFoldDB" id="A0A128EHI8"/>
<evidence type="ECO:0000256" key="9">
    <source>
        <dbReference type="ARBA" id="ARBA00023136"/>
    </source>
</evidence>
<evidence type="ECO:0000256" key="8">
    <source>
        <dbReference type="ARBA" id="ARBA00023065"/>
    </source>
</evidence>
<keyword evidence="10" id="KW-0675">Receptor</keyword>
<dbReference type="SMART" id="SM00918">
    <property type="entry name" value="Lig_chan-Glu_bd"/>
    <property type="match status" value="1"/>
</dbReference>
<dbReference type="OrthoDB" id="8994218at2"/>
<feature type="domain" description="Solute-binding protein family 3/N-terminal" evidence="15">
    <location>
        <begin position="19"/>
        <end position="261"/>
    </location>
</feature>
<keyword evidence="9" id="KW-0472">Membrane</keyword>
<dbReference type="PANTHER" id="PTHR35936">
    <property type="entry name" value="MEMBRANE-BOUND LYTIC MUREIN TRANSGLYCOSYLASE F"/>
    <property type="match status" value="1"/>
</dbReference>
<name>A0A128EHI8_9BACT</name>
<dbReference type="GO" id="GO:0030313">
    <property type="term" value="C:cell envelope"/>
    <property type="evidence" value="ECO:0007669"/>
    <property type="project" value="UniProtKB-SubCell"/>
</dbReference>
<comment type="subcellular location">
    <subcellularLocation>
        <location evidence="2">Cell envelope</location>
    </subcellularLocation>
    <subcellularLocation>
        <location evidence="1">Membrane</location>
        <topology evidence="1">Multi-pass membrane protein</topology>
    </subcellularLocation>
</comment>
<keyword evidence="12" id="KW-1071">Ligand-gated ion channel</keyword>
<dbReference type="InterPro" id="IPR018313">
    <property type="entry name" value="SBP_3_CS"/>
</dbReference>
<evidence type="ECO:0000256" key="12">
    <source>
        <dbReference type="ARBA" id="ARBA00023286"/>
    </source>
</evidence>
<dbReference type="Pfam" id="PF00497">
    <property type="entry name" value="SBP_bac_3"/>
    <property type="match status" value="1"/>
</dbReference>
<gene>
    <name evidence="17" type="primary">cjaC</name>
    <name evidence="17" type="ORF">ERS672216_01083</name>
</gene>
<evidence type="ECO:0000256" key="14">
    <source>
        <dbReference type="RuleBase" id="RU003744"/>
    </source>
</evidence>
<evidence type="ECO:0000256" key="6">
    <source>
        <dbReference type="ARBA" id="ARBA00022729"/>
    </source>
</evidence>
<keyword evidence="5" id="KW-0812">Transmembrane</keyword>
<accession>A0A128EHI8</accession>
<dbReference type="CDD" id="cd13530">
    <property type="entry name" value="PBP2_peptides_like"/>
    <property type="match status" value="1"/>
</dbReference>
<dbReference type="PANTHER" id="PTHR35936:SF17">
    <property type="entry name" value="ARGININE-BINDING EXTRACELLULAR PROTEIN ARTP"/>
    <property type="match status" value="1"/>
</dbReference>
<keyword evidence="7" id="KW-1133">Transmembrane helix</keyword>
<dbReference type="PROSITE" id="PS01039">
    <property type="entry name" value="SBP_BACTERIAL_3"/>
    <property type="match status" value="1"/>
</dbReference>
<evidence type="ECO:0000256" key="10">
    <source>
        <dbReference type="ARBA" id="ARBA00023170"/>
    </source>
</evidence>
<evidence type="ECO:0000256" key="3">
    <source>
        <dbReference type="ARBA" id="ARBA00010333"/>
    </source>
</evidence>
<comment type="similarity">
    <text evidence="3 14">Belongs to the bacterial solute-binding protein 3 family.</text>
</comment>
<dbReference type="SMART" id="SM00062">
    <property type="entry name" value="PBPb"/>
    <property type="match status" value="1"/>
</dbReference>
<keyword evidence="17" id="KW-0449">Lipoprotein</keyword>
<evidence type="ECO:0000256" key="7">
    <source>
        <dbReference type="ARBA" id="ARBA00022989"/>
    </source>
</evidence>
<organism evidence="17 18">
    <name type="scientific">Campylobacter geochelonis</name>
    <dbReference type="NCBI Taxonomy" id="1780362"/>
    <lineage>
        <taxon>Bacteria</taxon>
        <taxon>Pseudomonadati</taxon>
        <taxon>Campylobacterota</taxon>
        <taxon>Epsilonproteobacteria</taxon>
        <taxon>Campylobacterales</taxon>
        <taxon>Campylobacteraceae</taxon>
        <taxon>Campylobacter</taxon>
    </lineage>
</organism>
<evidence type="ECO:0000256" key="13">
    <source>
        <dbReference type="ARBA" id="ARBA00023303"/>
    </source>
</evidence>
<evidence type="ECO:0000313" key="17">
    <source>
        <dbReference type="EMBL" id="CZE47822.1"/>
    </source>
</evidence>
<dbReference type="EMBL" id="FIZP01000004">
    <property type="protein sequence ID" value="CZE47822.1"/>
    <property type="molecule type" value="Genomic_DNA"/>
</dbReference>
<keyword evidence="4" id="KW-0813">Transport</keyword>
<evidence type="ECO:0000256" key="4">
    <source>
        <dbReference type="ARBA" id="ARBA00022448"/>
    </source>
</evidence>
<keyword evidence="6" id="KW-0732">Signal</keyword>
<dbReference type="SUPFAM" id="SSF53850">
    <property type="entry name" value="Periplasmic binding protein-like II"/>
    <property type="match status" value="1"/>
</dbReference>
<evidence type="ECO:0000256" key="5">
    <source>
        <dbReference type="ARBA" id="ARBA00022692"/>
    </source>
</evidence>
<feature type="domain" description="Ionotropic glutamate receptor L-glutamate and glycine-binding" evidence="16">
    <location>
        <begin position="30"/>
        <end position="73"/>
    </location>
</feature>
<evidence type="ECO:0000256" key="1">
    <source>
        <dbReference type="ARBA" id="ARBA00004141"/>
    </source>
</evidence>
<reference evidence="17 18" key="1">
    <citation type="submission" date="2016-02" db="EMBL/GenBank/DDBJ databases">
        <authorList>
            <consortium name="Pathogen Informatics"/>
        </authorList>
    </citation>
    <scope>NUCLEOTIDE SEQUENCE [LARGE SCALE GENOMIC DNA]</scope>
    <source>
        <strain evidence="17 18">RC20</strain>
    </source>
</reference>
<keyword evidence="8" id="KW-0406">Ion transport</keyword>